<evidence type="ECO:0000256" key="2">
    <source>
        <dbReference type="ARBA" id="ARBA00022448"/>
    </source>
</evidence>
<dbReference type="GO" id="GO:0015344">
    <property type="term" value="F:siderophore uptake transmembrane transporter activity"/>
    <property type="evidence" value="ECO:0007669"/>
    <property type="project" value="TreeGrafter"/>
</dbReference>
<proteinExistence type="inferred from homology"/>
<dbReference type="RefSeq" id="WP_110557873.1">
    <property type="nucleotide sequence ID" value="NZ_NKUB01000044.1"/>
</dbReference>
<comment type="similarity">
    <text evidence="12 13">Belongs to the TonB-dependent receptor family.</text>
</comment>
<evidence type="ECO:0000256" key="3">
    <source>
        <dbReference type="ARBA" id="ARBA00022452"/>
    </source>
</evidence>
<dbReference type="SUPFAM" id="SSF56935">
    <property type="entry name" value="Porins"/>
    <property type="match status" value="1"/>
</dbReference>
<dbReference type="Gene3D" id="2.40.170.20">
    <property type="entry name" value="TonB-dependent receptor, beta-barrel domain"/>
    <property type="match status" value="1"/>
</dbReference>
<keyword evidence="17" id="KW-1185">Reference proteome</keyword>
<keyword evidence="2 12" id="KW-0813">Transport</keyword>
<dbReference type="GO" id="GO:0009279">
    <property type="term" value="C:cell outer membrane"/>
    <property type="evidence" value="ECO:0007669"/>
    <property type="project" value="UniProtKB-SubCell"/>
</dbReference>
<feature type="domain" description="TonB-dependent receptor plug" evidence="15">
    <location>
        <begin position="61"/>
        <end position="159"/>
    </location>
</feature>
<evidence type="ECO:0000256" key="6">
    <source>
        <dbReference type="ARBA" id="ARBA00022729"/>
    </source>
</evidence>
<reference evidence="16 17" key="1">
    <citation type="submission" date="2017-07" db="EMBL/GenBank/DDBJ databases">
        <title>A draft genome sequence of Komagataeibacter swingsii LMG 22125.</title>
        <authorList>
            <person name="Skraban J."/>
            <person name="Cleenwerck I."/>
            <person name="Vandamme P."/>
            <person name="Trcek J."/>
        </authorList>
    </citation>
    <scope>NUCLEOTIDE SEQUENCE [LARGE SCALE GENOMIC DNA]</scope>
    <source>
        <strain evidence="16 17">LMG 22125</strain>
    </source>
</reference>
<dbReference type="AlphaFoldDB" id="A0A2V4RZK3"/>
<comment type="subcellular location">
    <subcellularLocation>
        <location evidence="1 12">Cell outer membrane</location>
        <topology evidence="1 12">Multi-pass membrane protein</topology>
    </subcellularLocation>
</comment>
<dbReference type="PANTHER" id="PTHR32552:SF89">
    <property type="entry name" value="CATECHOLATE SIDEROPHORE RECEPTOR FIU"/>
    <property type="match status" value="1"/>
</dbReference>
<evidence type="ECO:0000259" key="14">
    <source>
        <dbReference type="Pfam" id="PF00593"/>
    </source>
</evidence>
<dbReference type="InterPro" id="IPR039426">
    <property type="entry name" value="TonB-dep_rcpt-like"/>
</dbReference>
<evidence type="ECO:0000256" key="13">
    <source>
        <dbReference type="RuleBase" id="RU003357"/>
    </source>
</evidence>
<keyword evidence="5 12" id="KW-0812">Transmembrane</keyword>
<sequence>MKSSFYTAVFLGTGIIIVPFVGQAASPASESRNVATTKPENIVVSRKLHKVLASGQIARIQAEQSISSVDRSYISKQVAGAGVLNLVQNMPGANVATSDAFGMSNQVTMSVRGLNQQEIGFLVDGTPQNDTNSGTIFPSQLVDAENLQSASLSQGSSAIDTPVFVDLGGMVNYQTIDPDHKFGGYASAMFGTWNSKKEFIRVNTGDIGHTGIRGWMSFSNFHDQHFTGPGTDNRLHVDAKFLKEWGDGNRVAAVFTWAYQDISNYYEPTLQQWNQTGRSNYYSPTFVANGSPAANAQYWQLYRNPWEDINIGLPSTFRLAHNITANVEPYFWHGSGGGLSGTTLPTNSVYWGTSQVENASSLPNAVNGVAPVAQRYLNSPYRAGFVDKINITNGINKLTVGSWYEYDDFSNWVDYTPITTSGLPENGRGLAPAVMMSNGHPLRSEDYNIMTQVNGLFLTDRVSLLHDRLQISAGIKAMMVDRVGTSHIPGTTYRMHANSFQPLPRLGIHYTIDNRNQVFFNATTGFRPPLGESFFSSYSPATGAQTALGAGQQKDEYSIEEELGYRYQGRRIVGSVTLFNYNFTNRQVATQTYVGNLPVSTTINEGGQTTRGVDMEIGSAPIWHFSPYASFEYLHATLDNNFRVGNDYLPTKGKTAVESPHYQVSLGLTYDDGRIFGNFNLKYMSGQYATFMNDEKMPAQVHSDMTIGAYLPSVGFLKKPKFQLNFINLWDSHYLSGIAAVLPNANATRGMNGTSIASAGSPTYYIASGFTVAAQLSTGF</sequence>
<name>A0A2V4RZK3_9PROT</name>
<evidence type="ECO:0000256" key="9">
    <source>
        <dbReference type="ARBA" id="ARBA00023077"/>
    </source>
</evidence>
<evidence type="ECO:0000256" key="10">
    <source>
        <dbReference type="ARBA" id="ARBA00023136"/>
    </source>
</evidence>
<evidence type="ECO:0000256" key="12">
    <source>
        <dbReference type="PROSITE-ProRule" id="PRU01360"/>
    </source>
</evidence>
<evidence type="ECO:0000256" key="8">
    <source>
        <dbReference type="ARBA" id="ARBA00023065"/>
    </source>
</evidence>
<evidence type="ECO:0000256" key="11">
    <source>
        <dbReference type="ARBA" id="ARBA00023237"/>
    </source>
</evidence>
<evidence type="ECO:0000256" key="5">
    <source>
        <dbReference type="ARBA" id="ARBA00022692"/>
    </source>
</evidence>
<gene>
    <name evidence="16" type="ORF">CFR76_16125</name>
</gene>
<evidence type="ECO:0000313" key="16">
    <source>
        <dbReference type="EMBL" id="PYD68249.1"/>
    </source>
</evidence>
<evidence type="ECO:0000259" key="15">
    <source>
        <dbReference type="Pfam" id="PF07715"/>
    </source>
</evidence>
<evidence type="ECO:0000256" key="1">
    <source>
        <dbReference type="ARBA" id="ARBA00004571"/>
    </source>
</evidence>
<dbReference type="InterPro" id="IPR012910">
    <property type="entry name" value="Plug_dom"/>
</dbReference>
<evidence type="ECO:0000313" key="17">
    <source>
        <dbReference type="Proteomes" id="UP000247371"/>
    </source>
</evidence>
<dbReference type="InterPro" id="IPR037066">
    <property type="entry name" value="Plug_dom_sf"/>
</dbReference>
<dbReference type="PROSITE" id="PS52016">
    <property type="entry name" value="TONB_DEPENDENT_REC_3"/>
    <property type="match status" value="1"/>
</dbReference>
<dbReference type="Pfam" id="PF00593">
    <property type="entry name" value="TonB_dep_Rec_b-barrel"/>
    <property type="match status" value="1"/>
</dbReference>
<keyword evidence="8" id="KW-0406">Ion transport</keyword>
<feature type="domain" description="TonB-dependent receptor-like beta-barrel" evidence="14">
    <location>
        <begin position="263"/>
        <end position="729"/>
    </location>
</feature>
<dbReference type="Proteomes" id="UP000247371">
    <property type="component" value="Unassembled WGS sequence"/>
</dbReference>
<protein>
    <submittedName>
        <fullName evidence="16">TonB-dependent receptor</fullName>
    </submittedName>
</protein>
<evidence type="ECO:0000256" key="4">
    <source>
        <dbReference type="ARBA" id="ARBA00022496"/>
    </source>
</evidence>
<dbReference type="Pfam" id="PF07715">
    <property type="entry name" value="Plug"/>
    <property type="match status" value="1"/>
</dbReference>
<keyword evidence="6" id="KW-0732">Signal</keyword>
<keyword evidence="11 12" id="KW-0998">Cell outer membrane</keyword>
<keyword evidence="4" id="KW-0410">Iron transport</keyword>
<evidence type="ECO:0000256" key="7">
    <source>
        <dbReference type="ARBA" id="ARBA00023004"/>
    </source>
</evidence>
<dbReference type="Gene3D" id="2.170.130.10">
    <property type="entry name" value="TonB-dependent receptor, plug domain"/>
    <property type="match status" value="1"/>
</dbReference>
<keyword evidence="10 12" id="KW-0472">Membrane</keyword>
<dbReference type="InterPro" id="IPR000531">
    <property type="entry name" value="Beta-barrel_TonB"/>
</dbReference>
<organism evidence="16 17">
    <name type="scientific">Komagataeibacter swingsii</name>
    <dbReference type="NCBI Taxonomy" id="215220"/>
    <lineage>
        <taxon>Bacteria</taxon>
        <taxon>Pseudomonadati</taxon>
        <taxon>Pseudomonadota</taxon>
        <taxon>Alphaproteobacteria</taxon>
        <taxon>Acetobacterales</taxon>
        <taxon>Acetobacteraceae</taxon>
        <taxon>Komagataeibacter</taxon>
    </lineage>
</organism>
<dbReference type="InterPro" id="IPR036942">
    <property type="entry name" value="Beta-barrel_TonB_sf"/>
</dbReference>
<dbReference type="PANTHER" id="PTHR32552">
    <property type="entry name" value="FERRICHROME IRON RECEPTOR-RELATED"/>
    <property type="match status" value="1"/>
</dbReference>
<accession>A0A2V4RZK3</accession>
<keyword evidence="9 13" id="KW-0798">TonB box</keyword>
<keyword evidence="16" id="KW-0675">Receptor</keyword>
<keyword evidence="3 12" id="KW-1134">Transmembrane beta strand</keyword>
<comment type="caution">
    <text evidence="16">The sequence shown here is derived from an EMBL/GenBank/DDBJ whole genome shotgun (WGS) entry which is preliminary data.</text>
</comment>
<dbReference type="EMBL" id="NKUB01000044">
    <property type="protein sequence ID" value="PYD68249.1"/>
    <property type="molecule type" value="Genomic_DNA"/>
</dbReference>
<keyword evidence="7" id="KW-0408">Iron</keyword>